<evidence type="ECO:0000313" key="1">
    <source>
        <dbReference type="EMBL" id="UGO52003.1"/>
    </source>
</evidence>
<name>A0AC61TNY4_9CAUD</name>
<reference evidence="1" key="1">
    <citation type="submission" date="2021-10" db="EMBL/GenBank/DDBJ databases">
        <authorList>
            <person name="Ayers H.X."/>
            <person name="Arens D.A."/>
            <person name="Thompson D.W."/>
            <person name="Stewart J."/>
            <person name="Casjens S.R."/>
            <person name="Grose J.H."/>
        </authorList>
    </citation>
    <scope>NUCLEOTIDE SEQUENCE</scope>
</reference>
<keyword evidence="2" id="KW-1185">Reference proteome</keyword>
<dbReference type="Proteomes" id="UP000827379">
    <property type="component" value="Segment"/>
</dbReference>
<protein>
    <submittedName>
        <fullName evidence="1">Uncharacterized protein</fullName>
    </submittedName>
</protein>
<evidence type="ECO:0000313" key="2">
    <source>
        <dbReference type="Proteomes" id="UP000827379"/>
    </source>
</evidence>
<dbReference type="EMBL" id="OL539442">
    <property type="protein sequence ID" value="UGO52003.1"/>
    <property type="molecule type" value="Genomic_DNA"/>
</dbReference>
<gene>
    <name evidence="1" type="ORF">ULLIRAPTOR_11</name>
</gene>
<accession>A0AC61TNY4</accession>
<sequence>MKKIKSERKLITRAWRKRFKAWGMGRRECIREARIHAAASCAGEFLSPILTAGDADDAVAEELTYWGD</sequence>
<proteinExistence type="predicted"/>
<organism evidence="1 2">
    <name type="scientific">Serratia phage vB_SmaS_Ulliraptor</name>
    <dbReference type="NCBI Taxonomy" id="2902694"/>
    <lineage>
        <taxon>Viruses</taxon>
        <taxon>Duplodnaviria</taxon>
        <taxon>Heunggongvirae</taxon>
        <taxon>Uroviricota</taxon>
        <taxon>Caudoviricetes</taxon>
        <taxon>Bonzeevirus</taxon>
        <taxon>Bonzeevirus ulliraptor</taxon>
    </lineage>
</organism>